<evidence type="ECO:0000313" key="2">
    <source>
        <dbReference type="EMBL" id="KAJ4843461.1"/>
    </source>
</evidence>
<dbReference type="EMBL" id="JAKUCV010002229">
    <property type="protein sequence ID" value="KAJ4843461.1"/>
    <property type="molecule type" value="Genomic_DNA"/>
</dbReference>
<organism evidence="2 3">
    <name type="scientific">Turnera subulata</name>
    <dbReference type="NCBI Taxonomy" id="218843"/>
    <lineage>
        <taxon>Eukaryota</taxon>
        <taxon>Viridiplantae</taxon>
        <taxon>Streptophyta</taxon>
        <taxon>Embryophyta</taxon>
        <taxon>Tracheophyta</taxon>
        <taxon>Spermatophyta</taxon>
        <taxon>Magnoliopsida</taxon>
        <taxon>eudicotyledons</taxon>
        <taxon>Gunneridae</taxon>
        <taxon>Pentapetalae</taxon>
        <taxon>rosids</taxon>
        <taxon>fabids</taxon>
        <taxon>Malpighiales</taxon>
        <taxon>Passifloraceae</taxon>
        <taxon>Turnera</taxon>
    </lineage>
</organism>
<reference evidence="2" key="1">
    <citation type="submission" date="2022-02" db="EMBL/GenBank/DDBJ databases">
        <authorList>
            <person name="Henning P.M."/>
            <person name="McCubbin A.G."/>
            <person name="Shore J.S."/>
        </authorList>
    </citation>
    <scope>NUCLEOTIDE SEQUENCE</scope>
    <source>
        <strain evidence="2">F60SS</strain>
        <tissue evidence="2">Leaves</tissue>
    </source>
</reference>
<gene>
    <name evidence="2" type="ORF">Tsubulata_006788</name>
</gene>
<dbReference type="AlphaFoldDB" id="A0A9Q0G5D9"/>
<evidence type="ECO:0000313" key="3">
    <source>
        <dbReference type="Proteomes" id="UP001141552"/>
    </source>
</evidence>
<feature type="compositionally biased region" description="Basic and acidic residues" evidence="1">
    <location>
        <begin position="52"/>
        <end position="64"/>
    </location>
</feature>
<keyword evidence="3" id="KW-1185">Reference proteome</keyword>
<dbReference type="Proteomes" id="UP001141552">
    <property type="component" value="Unassembled WGS sequence"/>
</dbReference>
<proteinExistence type="predicted"/>
<feature type="region of interest" description="Disordered" evidence="1">
    <location>
        <begin position="1"/>
        <end position="74"/>
    </location>
</feature>
<evidence type="ECO:0000256" key="1">
    <source>
        <dbReference type="SAM" id="MobiDB-lite"/>
    </source>
</evidence>
<reference evidence="2" key="2">
    <citation type="journal article" date="2023" name="Plants (Basel)">
        <title>Annotation of the Turnera subulata (Passifloraceae) Draft Genome Reveals the S-Locus Evolved after the Divergence of Turneroideae from Passifloroideae in a Stepwise Manner.</title>
        <authorList>
            <person name="Henning P.M."/>
            <person name="Roalson E.H."/>
            <person name="Mir W."/>
            <person name="McCubbin A.G."/>
            <person name="Shore J.S."/>
        </authorList>
    </citation>
    <scope>NUCLEOTIDE SEQUENCE</scope>
    <source>
        <strain evidence="2">F60SS</strain>
    </source>
</reference>
<sequence length="74" mass="8565">MQTPTLVHHHQNPFTNPIHHHQQTTQPPHADAHTRHRDNPQQNDISTRWGGRRREENKGEERVVGDLPSIDKGS</sequence>
<name>A0A9Q0G5D9_9ROSI</name>
<accession>A0A9Q0G5D9</accession>
<comment type="caution">
    <text evidence="2">The sequence shown here is derived from an EMBL/GenBank/DDBJ whole genome shotgun (WGS) entry which is preliminary data.</text>
</comment>
<protein>
    <submittedName>
        <fullName evidence="2">Uncharacterized protein</fullName>
    </submittedName>
</protein>
<feature type="compositionally biased region" description="Basic and acidic residues" evidence="1">
    <location>
        <begin position="30"/>
        <end position="39"/>
    </location>
</feature>